<evidence type="ECO:0000256" key="4">
    <source>
        <dbReference type="SAM" id="SignalP"/>
    </source>
</evidence>
<keyword evidence="7" id="KW-1185">Reference proteome</keyword>
<feature type="domain" description="DUF3456" evidence="5">
    <location>
        <begin position="100"/>
        <end position="247"/>
    </location>
</feature>
<dbReference type="PANTHER" id="PTHR15382:SF8">
    <property type="entry name" value="CANOPY B"/>
    <property type="match status" value="1"/>
</dbReference>
<evidence type="ECO:0000259" key="5">
    <source>
        <dbReference type="Pfam" id="PF11938"/>
    </source>
</evidence>
<evidence type="ECO:0000313" key="7">
    <source>
        <dbReference type="Proteomes" id="UP001159428"/>
    </source>
</evidence>
<gene>
    <name evidence="6" type="ORF">PMEA_00023371</name>
</gene>
<feature type="signal peptide" evidence="4">
    <location>
        <begin position="1"/>
        <end position="22"/>
    </location>
</feature>
<evidence type="ECO:0000256" key="3">
    <source>
        <dbReference type="SAM" id="MobiDB-lite"/>
    </source>
</evidence>
<dbReference type="Proteomes" id="UP001159428">
    <property type="component" value="Unassembled WGS sequence"/>
</dbReference>
<evidence type="ECO:0000313" key="6">
    <source>
        <dbReference type="EMBL" id="CAH3147252.1"/>
    </source>
</evidence>
<organism evidence="6 7">
    <name type="scientific">Pocillopora meandrina</name>
    <dbReference type="NCBI Taxonomy" id="46732"/>
    <lineage>
        <taxon>Eukaryota</taxon>
        <taxon>Metazoa</taxon>
        <taxon>Cnidaria</taxon>
        <taxon>Anthozoa</taxon>
        <taxon>Hexacorallia</taxon>
        <taxon>Scleractinia</taxon>
        <taxon>Astrocoeniina</taxon>
        <taxon>Pocilloporidae</taxon>
        <taxon>Pocillopora</taxon>
    </lineage>
</organism>
<evidence type="ECO:0000256" key="2">
    <source>
        <dbReference type="ARBA" id="ARBA00022729"/>
    </source>
</evidence>
<dbReference type="Pfam" id="PF11938">
    <property type="entry name" value="DUF3456"/>
    <property type="match status" value="1"/>
</dbReference>
<keyword evidence="2 4" id="KW-0732">Signal</keyword>
<dbReference type="InterPro" id="IPR021852">
    <property type="entry name" value="DUF3456"/>
</dbReference>
<dbReference type="EMBL" id="CALNXJ010000043">
    <property type="protein sequence ID" value="CAH3147252.1"/>
    <property type="molecule type" value="Genomic_DNA"/>
</dbReference>
<feature type="region of interest" description="Disordered" evidence="3">
    <location>
        <begin position="46"/>
        <end position="93"/>
    </location>
</feature>
<comment type="similarity">
    <text evidence="1">Belongs to the canopy family.</text>
</comment>
<comment type="caution">
    <text evidence="6">The sequence shown here is derived from an EMBL/GenBank/DDBJ whole genome shotgun (WGS) entry which is preliminary data.</text>
</comment>
<proteinExistence type="inferred from homology"/>
<name>A0AAU9XHW7_9CNID</name>
<feature type="compositionally biased region" description="Acidic residues" evidence="3">
    <location>
        <begin position="62"/>
        <end position="91"/>
    </location>
</feature>
<sequence length="284" mass="33385">MRLSSRYCAAFVLVFLWTTIYAKDFENEYEIIDGIRIKKESIVTIKEQDDKKREKNGRSDLDEGEEVSEEDEDDDYDDDEDDSDDGGEGDLETAKHLPTKCHVCRLLAVEVENKLTKIARIRKPRETRPPIYYKEELVMLRVTENICDAMTKYSVRAKVPFRYKRGVKSIFRKQIEEVTKDSRIQKWVFATPEEDIDDPTGEIRRLKEQCYEMVKETQKLLIHWFMKAQSRDLTKWLCAKRVLVDDDKGCLQVEMPRSNRVAALRQMKEKIAENKTTSASHEEL</sequence>
<reference evidence="6 7" key="1">
    <citation type="submission" date="2022-05" db="EMBL/GenBank/DDBJ databases">
        <authorList>
            <consortium name="Genoscope - CEA"/>
            <person name="William W."/>
        </authorList>
    </citation>
    <scope>NUCLEOTIDE SEQUENCE [LARGE SCALE GENOMIC DNA]</scope>
</reference>
<evidence type="ECO:0000256" key="1">
    <source>
        <dbReference type="ARBA" id="ARBA00007285"/>
    </source>
</evidence>
<dbReference type="PANTHER" id="PTHR15382">
    <property type="entry name" value="CTG4A-RELATED"/>
    <property type="match status" value="1"/>
</dbReference>
<feature type="compositionally biased region" description="Basic and acidic residues" evidence="3">
    <location>
        <begin position="46"/>
        <end position="61"/>
    </location>
</feature>
<dbReference type="AlphaFoldDB" id="A0AAU9XHW7"/>
<protein>
    <recommendedName>
        <fullName evidence="5">DUF3456 domain-containing protein</fullName>
    </recommendedName>
</protein>
<feature type="chain" id="PRO_5043325605" description="DUF3456 domain-containing protein" evidence="4">
    <location>
        <begin position="23"/>
        <end position="284"/>
    </location>
</feature>
<accession>A0AAU9XHW7</accession>